<dbReference type="SUPFAM" id="SSF103039">
    <property type="entry name" value="CheC-like"/>
    <property type="match status" value="1"/>
</dbReference>
<accession>A0A1X9N951</accession>
<dbReference type="InterPro" id="IPR028051">
    <property type="entry name" value="CheX-like_dom"/>
</dbReference>
<dbReference type="PANTHER" id="PTHR39452:SF1">
    <property type="entry name" value="CHEY-P PHOSPHATASE CHEX"/>
    <property type="match status" value="1"/>
</dbReference>
<keyword evidence="1" id="KW-0145">Chemotaxis</keyword>
<feature type="domain" description="Chemotaxis phosphatase CheX-like" evidence="2">
    <location>
        <begin position="42"/>
        <end position="140"/>
    </location>
</feature>
<protein>
    <submittedName>
        <fullName evidence="3">Chemotaxis protein CheX</fullName>
    </submittedName>
</protein>
<dbReference type="AlphaFoldDB" id="A0A1X9N951"/>
<dbReference type="OrthoDB" id="9788100at2"/>
<dbReference type="KEGG" id="osg:BST96_01875"/>
<dbReference type="Pfam" id="PF13690">
    <property type="entry name" value="CheX"/>
    <property type="match status" value="1"/>
</dbReference>
<dbReference type="PANTHER" id="PTHR39452">
    <property type="entry name" value="CHEY-P PHOSPHATASE CHEX"/>
    <property type="match status" value="1"/>
</dbReference>
<proteinExistence type="predicted"/>
<evidence type="ECO:0000256" key="1">
    <source>
        <dbReference type="ARBA" id="ARBA00022500"/>
    </source>
</evidence>
<dbReference type="EMBL" id="CP019343">
    <property type="protein sequence ID" value="ARN72962.1"/>
    <property type="molecule type" value="Genomic_DNA"/>
</dbReference>
<organism evidence="3 4">
    <name type="scientific">Oceanicoccus sagamiensis</name>
    <dbReference type="NCBI Taxonomy" id="716816"/>
    <lineage>
        <taxon>Bacteria</taxon>
        <taxon>Pseudomonadati</taxon>
        <taxon>Pseudomonadota</taxon>
        <taxon>Gammaproteobacteria</taxon>
        <taxon>Cellvibrionales</taxon>
        <taxon>Spongiibacteraceae</taxon>
        <taxon>Oceanicoccus</taxon>
    </lineage>
</organism>
<keyword evidence="4" id="KW-1185">Reference proteome</keyword>
<dbReference type="RefSeq" id="WP_085757056.1">
    <property type="nucleotide sequence ID" value="NZ_CP019343.1"/>
</dbReference>
<gene>
    <name evidence="3" type="ORF">BST96_01875</name>
</gene>
<dbReference type="Proteomes" id="UP000193450">
    <property type="component" value="Chromosome"/>
</dbReference>
<name>A0A1X9N951_9GAMM</name>
<dbReference type="InterPro" id="IPR028976">
    <property type="entry name" value="CheC-like_sf"/>
</dbReference>
<dbReference type="GO" id="GO:0006935">
    <property type="term" value="P:chemotaxis"/>
    <property type="evidence" value="ECO:0007669"/>
    <property type="project" value="UniProtKB-KW"/>
</dbReference>
<evidence type="ECO:0000313" key="3">
    <source>
        <dbReference type="EMBL" id="ARN72962.1"/>
    </source>
</evidence>
<evidence type="ECO:0000313" key="4">
    <source>
        <dbReference type="Proteomes" id="UP000193450"/>
    </source>
</evidence>
<sequence length="153" mass="16326">MNVKYINPLLESTVTVLSTMAMVEATPGKPSIKEGQDTLGDITGMIDLAGDKVHGSLAISFSEPAILDITEKMLGESVTSIDATVIDVVGEITNMITGSAKRIYSEQGMEFDLTLPSTLVGNDQPLQHSVNGELIVLPFNTAAGQFYLELCFS</sequence>
<dbReference type="CDD" id="cd17906">
    <property type="entry name" value="CheX"/>
    <property type="match status" value="1"/>
</dbReference>
<dbReference type="InterPro" id="IPR038756">
    <property type="entry name" value="CheX-like"/>
</dbReference>
<evidence type="ECO:0000259" key="2">
    <source>
        <dbReference type="Pfam" id="PF13690"/>
    </source>
</evidence>
<dbReference type="Gene3D" id="3.40.1550.10">
    <property type="entry name" value="CheC-like"/>
    <property type="match status" value="1"/>
</dbReference>
<reference evidence="3 4" key="1">
    <citation type="submission" date="2016-11" db="EMBL/GenBank/DDBJ databases">
        <title>Trade-off between light-utilization and light-protection in marine flavobacteria.</title>
        <authorList>
            <person name="Kumagai Y."/>
        </authorList>
    </citation>
    <scope>NUCLEOTIDE SEQUENCE [LARGE SCALE GENOMIC DNA]</scope>
    <source>
        <strain evidence="3 4">NBRC 107125</strain>
    </source>
</reference>
<dbReference type="STRING" id="716816.BST96_01875"/>